<evidence type="ECO:0000256" key="1">
    <source>
        <dbReference type="SAM" id="MobiDB-lite"/>
    </source>
</evidence>
<accession>A0AAD3H3S0</accession>
<keyword evidence="4" id="KW-1185">Reference proteome</keyword>
<dbReference type="InterPro" id="IPR041588">
    <property type="entry name" value="Integrase_H2C2"/>
</dbReference>
<gene>
    <name evidence="3" type="ORF">CTEN210_05439</name>
</gene>
<dbReference type="AlphaFoldDB" id="A0AAD3H3S0"/>
<evidence type="ECO:0000313" key="3">
    <source>
        <dbReference type="EMBL" id="GFH48963.1"/>
    </source>
</evidence>
<evidence type="ECO:0000259" key="2">
    <source>
        <dbReference type="Pfam" id="PF17921"/>
    </source>
</evidence>
<proteinExistence type="predicted"/>
<evidence type="ECO:0000313" key="4">
    <source>
        <dbReference type="Proteomes" id="UP001054902"/>
    </source>
</evidence>
<dbReference type="Pfam" id="PF17921">
    <property type="entry name" value="Integrase_H2C2"/>
    <property type="match status" value="1"/>
</dbReference>
<reference evidence="3 4" key="1">
    <citation type="journal article" date="2021" name="Sci. Rep.">
        <title>The genome of the diatom Chaetoceros tenuissimus carries an ancient integrated fragment of an extant virus.</title>
        <authorList>
            <person name="Hongo Y."/>
            <person name="Kimura K."/>
            <person name="Takaki Y."/>
            <person name="Yoshida Y."/>
            <person name="Baba S."/>
            <person name="Kobayashi G."/>
            <person name="Nagasaki K."/>
            <person name="Hano T."/>
            <person name="Tomaru Y."/>
        </authorList>
    </citation>
    <scope>NUCLEOTIDE SEQUENCE [LARGE SCALE GENOMIC DNA]</scope>
    <source>
        <strain evidence="3 4">NIES-3715</strain>
    </source>
</reference>
<protein>
    <recommendedName>
        <fullName evidence="2">Integrase zinc-binding domain-containing protein</fullName>
    </recommendedName>
</protein>
<dbReference type="EMBL" id="BLLK01000029">
    <property type="protein sequence ID" value="GFH48963.1"/>
    <property type="molecule type" value="Genomic_DNA"/>
</dbReference>
<feature type="domain" description="Integrase zinc-binding" evidence="2">
    <location>
        <begin position="251"/>
        <end position="298"/>
    </location>
</feature>
<comment type="caution">
    <text evidence="3">The sequence shown here is derived from an EMBL/GenBank/DDBJ whole genome shotgun (WGS) entry which is preliminary data.</text>
</comment>
<feature type="region of interest" description="Disordered" evidence="1">
    <location>
        <begin position="169"/>
        <end position="189"/>
    </location>
</feature>
<name>A0AAD3H3S0_9STRA</name>
<organism evidence="3 4">
    <name type="scientific">Chaetoceros tenuissimus</name>
    <dbReference type="NCBI Taxonomy" id="426638"/>
    <lineage>
        <taxon>Eukaryota</taxon>
        <taxon>Sar</taxon>
        <taxon>Stramenopiles</taxon>
        <taxon>Ochrophyta</taxon>
        <taxon>Bacillariophyta</taxon>
        <taxon>Coscinodiscophyceae</taxon>
        <taxon>Chaetocerotophycidae</taxon>
        <taxon>Chaetocerotales</taxon>
        <taxon>Chaetocerotaceae</taxon>
        <taxon>Chaetoceros</taxon>
    </lineage>
</organism>
<dbReference type="Proteomes" id="UP001054902">
    <property type="component" value="Unassembled WGS sequence"/>
</dbReference>
<sequence>MENKASPKCLLTFVPEELVEELENETIEVDLTLYEPDSHENSPAATYYKRQNKLGHKMYHLCPVHMEMMNQFHMQLIANWILQMILLPLSMRYFQISALEKNTLQKRKKKIGSAENRATDTNLPSTNRNNVYNALKTTLVDCTAVVANVLFPADPEQLQKTAAEATLSNLEKSKKKEAKPPRATRKKPFDETRNKFTDFISNLTNSSIAKRAANALIQACLPDEGIITQTRTRKKAKQDIETLKKFGTLEQTHHSGPLGAHMGEYKTLSHSLLFTWSQLLTDIKSMLQTCAHCQAYNSWRSCWLEVHFSWPVTSPFYIMHCDLWSPGQLSS</sequence>
<feature type="compositionally biased region" description="Basic and acidic residues" evidence="1">
    <location>
        <begin position="171"/>
        <end position="180"/>
    </location>
</feature>